<dbReference type="Pfam" id="PF13557">
    <property type="entry name" value="Phenol_MetA_deg"/>
    <property type="match status" value="1"/>
</dbReference>
<reference evidence="3 4" key="1">
    <citation type="submission" date="2020-06" db="EMBL/GenBank/DDBJ databases">
        <authorList>
            <person name="Criscuolo A."/>
        </authorList>
    </citation>
    <scope>NUCLEOTIDE SEQUENCE [LARGE SCALE GENOMIC DNA]</scope>
    <source>
        <strain evidence="4">CIP 110025</strain>
    </source>
</reference>
<sequence>MLKIKNFLIACLFLFPQYFFAQYTDVINSNRPGETMSAFSVGKSVIQAEVGLYGINEKHDVQNYEATGFGTDFTLRWGLFLEQLEFIADIQYQNETFTTPVTSFKKSNFKQTNLGAKYLIYDPFKNYKGDVNIYSYGPSKKFKWRQLIPAVSIFAGANFVYKNNPYAYNSNTLNFYSNESGFSPKIMLMTQNHFGDGRWVLVSNIIADYIGTDNSGYGYILTLTRGFNSKWSGFVENQAYKSDLYSDLIVRGGAAYLLSRNVQVDASISKNLKNTPSLLYGGIGFSIRYDDKHKEELTRVGKPKKPKKDKKDKLTKEEQEALEKTQKEEDYQEKERKRKAKYEKKKK</sequence>
<dbReference type="Proteomes" id="UP000556700">
    <property type="component" value="Unassembled WGS sequence"/>
</dbReference>
<accession>A0A6V6ZC44</accession>
<name>A0A6V6ZC44_9FLAO</name>
<organism evidence="3 4">
    <name type="scientific">Flavobacterium chungangense</name>
    <dbReference type="NCBI Taxonomy" id="554283"/>
    <lineage>
        <taxon>Bacteria</taxon>
        <taxon>Pseudomonadati</taxon>
        <taxon>Bacteroidota</taxon>
        <taxon>Flavobacteriia</taxon>
        <taxon>Flavobacteriales</taxon>
        <taxon>Flavobacteriaceae</taxon>
        <taxon>Flavobacterium</taxon>
    </lineage>
</organism>
<feature type="compositionally biased region" description="Basic residues" evidence="1">
    <location>
        <begin position="336"/>
        <end position="347"/>
    </location>
</feature>
<feature type="compositionally biased region" description="Basic and acidic residues" evidence="1">
    <location>
        <begin position="309"/>
        <end position="335"/>
    </location>
</feature>
<feature type="chain" id="PRO_5027676021" description="Phenol degradation protein meta" evidence="2">
    <location>
        <begin position="22"/>
        <end position="347"/>
    </location>
</feature>
<evidence type="ECO:0008006" key="5">
    <source>
        <dbReference type="Google" id="ProtNLM"/>
    </source>
</evidence>
<dbReference type="InterPro" id="IPR025737">
    <property type="entry name" value="FApF"/>
</dbReference>
<dbReference type="EMBL" id="CAIJDO010000244">
    <property type="protein sequence ID" value="CAD0009004.1"/>
    <property type="molecule type" value="Genomic_DNA"/>
</dbReference>
<gene>
    <name evidence="3" type="ORF">FLACHUCJ7_04049</name>
</gene>
<dbReference type="RefSeq" id="WP_031454931.1">
    <property type="nucleotide sequence ID" value="NZ_CAIJDO010000244.1"/>
</dbReference>
<evidence type="ECO:0000256" key="1">
    <source>
        <dbReference type="SAM" id="MobiDB-lite"/>
    </source>
</evidence>
<keyword evidence="2" id="KW-0732">Signal</keyword>
<feature type="signal peptide" evidence="2">
    <location>
        <begin position="1"/>
        <end position="21"/>
    </location>
</feature>
<keyword evidence="4" id="KW-1185">Reference proteome</keyword>
<dbReference type="AlphaFoldDB" id="A0A6V6ZC44"/>
<evidence type="ECO:0000313" key="3">
    <source>
        <dbReference type="EMBL" id="CAD0009004.1"/>
    </source>
</evidence>
<feature type="region of interest" description="Disordered" evidence="1">
    <location>
        <begin position="296"/>
        <end position="347"/>
    </location>
</feature>
<evidence type="ECO:0000313" key="4">
    <source>
        <dbReference type="Proteomes" id="UP000556700"/>
    </source>
</evidence>
<comment type="caution">
    <text evidence="3">The sequence shown here is derived from an EMBL/GenBank/DDBJ whole genome shotgun (WGS) entry which is preliminary data.</text>
</comment>
<proteinExistence type="predicted"/>
<protein>
    <recommendedName>
        <fullName evidence="5">Phenol degradation protein meta</fullName>
    </recommendedName>
</protein>
<evidence type="ECO:0000256" key="2">
    <source>
        <dbReference type="SAM" id="SignalP"/>
    </source>
</evidence>